<evidence type="ECO:0000313" key="8">
    <source>
        <dbReference type="Proteomes" id="UP000193240"/>
    </source>
</evidence>
<dbReference type="GO" id="GO:0005634">
    <property type="term" value="C:nucleus"/>
    <property type="evidence" value="ECO:0007669"/>
    <property type="project" value="UniProtKB-SubCell"/>
</dbReference>
<keyword evidence="1 4" id="KW-0238">DNA-binding</keyword>
<dbReference type="Proteomes" id="UP000193240">
    <property type="component" value="Unassembled WGS sequence"/>
</dbReference>
<dbReference type="InterPro" id="IPR008422">
    <property type="entry name" value="KN_HD"/>
</dbReference>
<evidence type="ECO:0000256" key="2">
    <source>
        <dbReference type="ARBA" id="ARBA00023155"/>
    </source>
</evidence>
<feature type="domain" description="Homeobox" evidence="6">
    <location>
        <begin position="139"/>
        <end position="202"/>
    </location>
</feature>
<feature type="DNA-binding region" description="Homeobox" evidence="4">
    <location>
        <begin position="141"/>
        <end position="203"/>
    </location>
</feature>
<dbReference type="Gene3D" id="1.10.10.60">
    <property type="entry name" value="Homeodomain-like"/>
    <property type="match status" value="1"/>
</dbReference>
<gene>
    <name evidence="7" type="ORF">B5807_04248</name>
</gene>
<dbReference type="AlphaFoldDB" id="A0A1Y2M5J8"/>
<feature type="region of interest" description="Disordered" evidence="5">
    <location>
        <begin position="118"/>
        <end position="148"/>
    </location>
</feature>
<name>A0A1Y2M5J8_EPING</name>
<evidence type="ECO:0000259" key="6">
    <source>
        <dbReference type="PROSITE" id="PS50071"/>
    </source>
</evidence>
<feature type="compositionally biased region" description="Polar residues" evidence="5">
    <location>
        <begin position="21"/>
        <end position="45"/>
    </location>
</feature>
<dbReference type="STRING" id="105696.A0A1Y2M5J8"/>
<comment type="subcellular location">
    <subcellularLocation>
        <location evidence="4">Nucleus</location>
    </subcellularLocation>
</comment>
<dbReference type="GO" id="GO:0006355">
    <property type="term" value="P:regulation of DNA-templated transcription"/>
    <property type="evidence" value="ECO:0007669"/>
    <property type="project" value="InterPro"/>
</dbReference>
<dbReference type="SMART" id="SM00389">
    <property type="entry name" value="HOX"/>
    <property type="match status" value="1"/>
</dbReference>
<dbReference type="CDD" id="cd00086">
    <property type="entry name" value="homeodomain"/>
    <property type="match status" value="1"/>
</dbReference>
<keyword evidence="2 4" id="KW-0371">Homeobox</keyword>
<organism evidence="7 8">
    <name type="scientific">Epicoccum nigrum</name>
    <name type="common">Soil fungus</name>
    <name type="synonym">Epicoccum purpurascens</name>
    <dbReference type="NCBI Taxonomy" id="105696"/>
    <lineage>
        <taxon>Eukaryota</taxon>
        <taxon>Fungi</taxon>
        <taxon>Dikarya</taxon>
        <taxon>Ascomycota</taxon>
        <taxon>Pezizomycotina</taxon>
        <taxon>Dothideomycetes</taxon>
        <taxon>Pleosporomycetidae</taxon>
        <taxon>Pleosporales</taxon>
        <taxon>Pleosporineae</taxon>
        <taxon>Didymellaceae</taxon>
        <taxon>Epicoccum</taxon>
    </lineage>
</organism>
<dbReference type="InParanoid" id="A0A1Y2M5J8"/>
<keyword evidence="8" id="KW-1185">Reference proteome</keyword>
<dbReference type="InterPro" id="IPR050224">
    <property type="entry name" value="TALE_homeobox"/>
</dbReference>
<evidence type="ECO:0000256" key="1">
    <source>
        <dbReference type="ARBA" id="ARBA00023125"/>
    </source>
</evidence>
<dbReference type="PROSITE" id="PS50071">
    <property type="entry name" value="HOMEOBOX_2"/>
    <property type="match status" value="1"/>
</dbReference>
<dbReference type="InterPro" id="IPR009057">
    <property type="entry name" value="Homeodomain-like_sf"/>
</dbReference>
<feature type="region of interest" description="Disordered" evidence="5">
    <location>
        <begin position="201"/>
        <end position="262"/>
    </location>
</feature>
<protein>
    <recommendedName>
        <fullName evidence="6">Homeobox domain-containing protein</fullName>
    </recommendedName>
</protein>
<keyword evidence="3 4" id="KW-0539">Nucleus</keyword>
<proteinExistence type="predicted"/>
<feature type="region of interest" description="Disordered" evidence="5">
    <location>
        <begin position="1"/>
        <end position="50"/>
    </location>
</feature>
<dbReference type="GO" id="GO:0003677">
    <property type="term" value="F:DNA binding"/>
    <property type="evidence" value="ECO:0007669"/>
    <property type="project" value="UniProtKB-UniRule"/>
</dbReference>
<dbReference type="Pfam" id="PF05920">
    <property type="entry name" value="Homeobox_KN"/>
    <property type="match status" value="1"/>
</dbReference>
<evidence type="ECO:0000256" key="5">
    <source>
        <dbReference type="SAM" id="MobiDB-lite"/>
    </source>
</evidence>
<feature type="compositionally biased region" description="Low complexity" evidence="5">
    <location>
        <begin position="249"/>
        <end position="262"/>
    </location>
</feature>
<reference evidence="7 8" key="1">
    <citation type="journal article" date="2017" name="Genome Announc.">
        <title>Genome sequence of the saprophytic ascomycete Epicoccum nigrum ICMP 19927 strain isolated from New Zealand.</title>
        <authorList>
            <person name="Fokin M."/>
            <person name="Fleetwood D."/>
            <person name="Weir B.S."/>
            <person name="Villas-Boas S.G."/>
        </authorList>
    </citation>
    <scope>NUCLEOTIDE SEQUENCE [LARGE SCALE GENOMIC DNA]</scope>
    <source>
        <strain evidence="7 8">ICMP 19927</strain>
    </source>
</reference>
<dbReference type="EMBL" id="KZ107841">
    <property type="protein sequence ID" value="OSS50757.1"/>
    <property type="molecule type" value="Genomic_DNA"/>
</dbReference>
<dbReference type="InterPro" id="IPR001356">
    <property type="entry name" value="HD"/>
</dbReference>
<evidence type="ECO:0000256" key="3">
    <source>
        <dbReference type="ARBA" id="ARBA00023242"/>
    </source>
</evidence>
<dbReference type="PANTHER" id="PTHR11850">
    <property type="entry name" value="HOMEOBOX PROTEIN TRANSCRIPTION FACTORS"/>
    <property type="match status" value="1"/>
</dbReference>
<dbReference type="SUPFAM" id="SSF46689">
    <property type="entry name" value="Homeodomain-like"/>
    <property type="match status" value="1"/>
</dbReference>
<sequence length="553" mass="61689">MEHLHTSIVARTPSATRHHSSQYTMLSPNSITSRRSSRAPSTCSVDSGYGPGNGDKKFGCVLGTRDPTLPATSRVSYQQNLGLGIHGVSGLPIGNNIAIKQEDYSFQPSTPRLQVYTAFSNPSSPEPLSPASPSEVRRSHARKSASKLPPQAVRRLYAWLEDNRHHPYPNAETKQTLAEACSITTKQVTTWFTNIRQRQLKSQDGDSGDLGTGHGQILRQTSRKGKKKDYGRSNGASPVEGFLSPPRLSPSGSMSEVSSGEGDNWQCTFCKVSLTAKSWRRHEETQHHPKHQWTCLSSGPRIRLPSSSSSICAFCELRNPDDEHFQRYHRIGECLSKAEHERTFGRPDHLHQHAKNYHKCEQPLTELVRDTWRKDGPGMIDSQNWTCGFCQEVLSTWDARATHIAGHFKAGLTMAQWRENRVAQSTLPTTHMNHTEQMDLDTLARMGQTLPGPSNQYSAQISDIYNSTPQPLISQPALQNTFVSTSTAVPYIDPFCFYGNPIDSFCPAVTDPTSMFPQGSNMSTAPQGDNPSSMDFELYDDPLYDPYWSGWYR</sequence>
<accession>A0A1Y2M5J8</accession>
<evidence type="ECO:0000256" key="4">
    <source>
        <dbReference type="PROSITE-ProRule" id="PRU00108"/>
    </source>
</evidence>
<evidence type="ECO:0000313" key="7">
    <source>
        <dbReference type="EMBL" id="OSS50757.1"/>
    </source>
</evidence>